<dbReference type="PANTHER" id="PTHR35568">
    <property type="entry name" value="TRANSCRIPTIONAL REGULATOR DAUR"/>
    <property type="match status" value="1"/>
</dbReference>
<feature type="domain" description="Transcriptional regulator DauR-like HTH" evidence="2">
    <location>
        <begin position="185"/>
        <end position="245"/>
    </location>
</feature>
<dbReference type="InterPro" id="IPR013559">
    <property type="entry name" value="YheO"/>
</dbReference>
<evidence type="ECO:0000259" key="2">
    <source>
        <dbReference type="Pfam" id="PF13309"/>
    </source>
</evidence>
<proteinExistence type="predicted"/>
<dbReference type="Proteomes" id="UP000028605">
    <property type="component" value="Unassembled WGS sequence"/>
</dbReference>
<accession>A0ABD3ZF02</accession>
<dbReference type="Pfam" id="PF08348">
    <property type="entry name" value="PAS_6"/>
    <property type="match status" value="1"/>
</dbReference>
<sequence>MRFCAIWYSASMKTSVTDPCISDVTDPAIISERTLVVKVLRSALQMLGCVVGRNTEVVLHDLTNPQNSILAIANGHVSGRQVGSSVLAGPQNDRGFSAVMQEIQDVSSDEPSVVGGYETLTRSGKKLRSATVVYRDAQGHPFASLCVNSDVSGIEAAQACLAQLLATGAQHENQASEPPDMEYLMTEIIQGAMQQSGTKNGAMNKKAKLEAVRQMQDRGIFIVKGGVEKAAKALGVTRYTIYNYLEEIRQSQTIAKAQTSSRKK</sequence>
<dbReference type="Pfam" id="PF13309">
    <property type="entry name" value="HTH_22"/>
    <property type="match status" value="1"/>
</dbReference>
<dbReference type="AlphaFoldDB" id="A0ABD3ZF02"/>
<dbReference type="EMBL" id="JMPK01000050">
    <property type="protein sequence ID" value="KFC87029.1"/>
    <property type="molecule type" value="Genomic_DNA"/>
</dbReference>
<feature type="domain" description="YheO-like" evidence="1">
    <location>
        <begin position="40"/>
        <end position="158"/>
    </location>
</feature>
<name>A0ABD3ZF02_HAFAL</name>
<protein>
    <submittedName>
        <fullName evidence="3">PAS domain-containing protein</fullName>
    </submittedName>
</protein>
<dbReference type="InterPro" id="IPR039445">
    <property type="entry name" value="DauR-like_HTH"/>
</dbReference>
<dbReference type="InterPro" id="IPR039446">
    <property type="entry name" value="DauR-like"/>
</dbReference>
<evidence type="ECO:0000313" key="3">
    <source>
        <dbReference type="EMBL" id="KFC87029.1"/>
    </source>
</evidence>
<dbReference type="PANTHER" id="PTHR35568:SF1">
    <property type="entry name" value="TRANSCRIPTIONAL REGULATOR DAUR"/>
    <property type="match status" value="1"/>
</dbReference>
<evidence type="ECO:0000259" key="1">
    <source>
        <dbReference type="Pfam" id="PF08348"/>
    </source>
</evidence>
<reference evidence="4" key="1">
    <citation type="submission" date="2014-05" db="EMBL/GenBank/DDBJ databases">
        <title>ATOL: Assembling a taxonomically balanced genome-scale reconstruction of the evolutionary history of the Enterobacteriaceae.</title>
        <authorList>
            <person name="Plunkett G. III"/>
            <person name="Neeno-Eckwall E.C."/>
            <person name="Glasner J.D."/>
            <person name="Perna N.T."/>
        </authorList>
    </citation>
    <scope>NUCLEOTIDE SEQUENCE [LARGE SCALE GENOMIC DNA]</scope>
    <source>
        <strain evidence="4">ATCC 13337</strain>
    </source>
</reference>
<organism evidence="3 4">
    <name type="scientific">Hafnia alvei ATCC 13337</name>
    <dbReference type="NCBI Taxonomy" id="910996"/>
    <lineage>
        <taxon>Bacteria</taxon>
        <taxon>Pseudomonadati</taxon>
        <taxon>Pseudomonadota</taxon>
        <taxon>Gammaproteobacteria</taxon>
        <taxon>Enterobacterales</taxon>
        <taxon>Hafniaceae</taxon>
        <taxon>Hafnia</taxon>
    </lineage>
</organism>
<evidence type="ECO:0000313" key="4">
    <source>
        <dbReference type="Proteomes" id="UP000028605"/>
    </source>
</evidence>
<comment type="caution">
    <text evidence="3">The sequence shown here is derived from an EMBL/GenBank/DDBJ whole genome shotgun (WGS) entry which is preliminary data.</text>
</comment>
<gene>
    <name evidence="3" type="ORF">GHAL_2840</name>
</gene>